<evidence type="ECO:0000256" key="1">
    <source>
        <dbReference type="ARBA" id="ARBA00005278"/>
    </source>
</evidence>
<dbReference type="PANTHER" id="PTHR22550">
    <property type="entry name" value="SPORE GERMINATION PROTEIN"/>
    <property type="match status" value="1"/>
</dbReference>
<dbReference type="PIRSF" id="PIRSF005690">
    <property type="entry name" value="GerBA"/>
    <property type="match status" value="1"/>
</dbReference>
<protein>
    <submittedName>
        <fullName evidence="4">Stage V sporulation protein AF</fullName>
    </submittedName>
</protein>
<keyword evidence="3" id="KW-1133">Transmembrane helix</keyword>
<feature type="transmembrane region" description="Helical" evidence="3">
    <location>
        <begin position="411"/>
        <end position="434"/>
    </location>
</feature>
<name>A0A1T4XBX1_9BACL</name>
<evidence type="ECO:0000256" key="2">
    <source>
        <dbReference type="ARBA" id="ARBA00023136"/>
    </source>
</evidence>
<dbReference type="InterPro" id="IPR004995">
    <property type="entry name" value="Spore_Ger"/>
</dbReference>
<dbReference type="AlphaFoldDB" id="A0A1T4XBX1"/>
<accession>A0A1T4XBX1</accession>
<keyword evidence="3" id="KW-0812">Transmembrane</keyword>
<proteinExistence type="inferred from homology"/>
<reference evidence="5" key="1">
    <citation type="submission" date="2017-02" db="EMBL/GenBank/DDBJ databases">
        <authorList>
            <person name="Varghese N."/>
            <person name="Submissions S."/>
        </authorList>
    </citation>
    <scope>NUCLEOTIDE SEQUENCE [LARGE SCALE GENOMIC DNA]</scope>
    <source>
        <strain evidence="5">DSM 23966</strain>
    </source>
</reference>
<sequence>MTKNLFKSIREGERWFINQFGEDETYDATRRLIHLWDKEILLLYMNGLVDGEVLTTLLTEMQYRNELFKDASSDEGTDRAMIDYFPYHALEVVEDEDTLAKVILSGLAVFVMSDGFTFTLDVRNYPGRQPEEPDTEKVIRGSRDGFTENILTNTSLIRRRLRATELRFEMHETSVKGKTDIAIAFLKGAANEEHLDFVRKRLDDLKTDGLTMTDKSLEEFLFKQGFHPMPFVRYTERADICAAHLLEGHIAIIVDTSPSVILVPVTLVHHLQHAEEYRQAPLIGTFIRGVRFIGTFFSLVMLPFWYLLSTKIEFVPEAIKYIGPNEWGEVPLFVQLILADVGIEILRMAAIHTPTPLSTAMGLVAAIVIGQVAIDVGLFSSEVVLYVAVSAILTFAIPSFELSITTKVFRVFLLVSVALLGAPGFFLAFAFIYYYLCSLKPMNVPYLWPFTPFFPKALLRVLIRFPMTIDDPRPFVTKSPNRDRMS</sequence>
<dbReference type="Pfam" id="PF03323">
    <property type="entry name" value="GerA"/>
    <property type="match status" value="1"/>
</dbReference>
<dbReference type="EMBL" id="FUYJ01000001">
    <property type="protein sequence ID" value="SKA87182.1"/>
    <property type="molecule type" value="Genomic_DNA"/>
</dbReference>
<organism evidence="4 5">
    <name type="scientific">Sporosarcina newyorkensis</name>
    <dbReference type="NCBI Taxonomy" id="759851"/>
    <lineage>
        <taxon>Bacteria</taxon>
        <taxon>Bacillati</taxon>
        <taxon>Bacillota</taxon>
        <taxon>Bacilli</taxon>
        <taxon>Bacillales</taxon>
        <taxon>Caryophanaceae</taxon>
        <taxon>Sporosarcina</taxon>
    </lineage>
</organism>
<feature type="transmembrane region" description="Helical" evidence="3">
    <location>
        <begin position="446"/>
        <end position="463"/>
    </location>
</feature>
<keyword evidence="2 3" id="KW-0472">Membrane</keyword>
<evidence type="ECO:0000313" key="4">
    <source>
        <dbReference type="EMBL" id="SKA87182.1"/>
    </source>
</evidence>
<feature type="transmembrane region" description="Helical" evidence="3">
    <location>
        <begin position="384"/>
        <end position="404"/>
    </location>
</feature>
<evidence type="ECO:0000256" key="3">
    <source>
        <dbReference type="SAM" id="Phobius"/>
    </source>
</evidence>
<dbReference type="Proteomes" id="UP000190042">
    <property type="component" value="Unassembled WGS sequence"/>
</dbReference>
<dbReference type="GO" id="GO:0009847">
    <property type="term" value="P:spore germination"/>
    <property type="evidence" value="ECO:0007669"/>
    <property type="project" value="InterPro"/>
</dbReference>
<dbReference type="InterPro" id="IPR050768">
    <property type="entry name" value="UPF0353/GerABKA_families"/>
</dbReference>
<feature type="transmembrane region" description="Helical" evidence="3">
    <location>
        <begin position="358"/>
        <end position="378"/>
    </location>
</feature>
<dbReference type="GO" id="GO:0016020">
    <property type="term" value="C:membrane"/>
    <property type="evidence" value="ECO:0007669"/>
    <property type="project" value="InterPro"/>
</dbReference>
<comment type="similarity">
    <text evidence="1">Belongs to the GerABKA family.</text>
</comment>
<gene>
    <name evidence="4" type="ORF">SAMN04244570_0466</name>
</gene>
<dbReference type="PANTHER" id="PTHR22550:SF9">
    <property type="entry name" value="STAGE V SPORULATION PROTEIN AF"/>
    <property type="match status" value="1"/>
</dbReference>
<keyword evidence="5" id="KW-1185">Reference proteome</keyword>
<dbReference type="RefSeq" id="WP_078816436.1">
    <property type="nucleotide sequence ID" value="NZ_FUYJ01000001.1"/>
</dbReference>
<evidence type="ECO:0000313" key="5">
    <source>
        <dbReference type="Proteomes" id="UP000190042"/>
    </source>
</evidence>
<feature type="transmembrane region" description="Helical" evidence="3">
    <location>
        <begin position="289"/>
        <end position="308"/>
    </location>
</feature>